<dbReference type="Gene3D" id="2.60.40.4340">
    <property type="match status" value="1"/>
</dbReference>
<dbReference type="Pfam" id="PF04850">
    <property type="entry name" value="Baculo_E66"/>
    <property type="match status" value="1"/>
</dbReference>
<evidence type="ECO:0000313" key="6">
    <source>
        <dbReference type="EMBL" id="QWV59702.1"/>
    </source>
</evidence>
<sequence length="771" mass="86309">MLEQSSCLGVINEMSSHMSLLFFFVLFIVFAITLVKLFFKFNIYTNKNGDAATDQSRPPNETDVPVLPPPPLPPPSIIAPSLSPEPDIRPVSPVSLSSDSLYSSKYSGVDETPTLVSSIISSPSSSSTISLTPSLPLDNSKELFMFEDWYKATLYQSFLQKSEKVFNPTRAWNDDTIFDGLDPWNNVPQFGTVCHTMIGYCVRYNNPDDSLYQNNQLADNLMNGLRIMCDKLPNPPPHQSAPWGPIADWYHFTMTMPEVFMNVAIVLNETDYYEEAAYLTTYWLGLYLPTSVHSLGWHRTGGNSMRMGVPYTYTQMLRGYFLDEIVRETGIQEILTTISFPFIKQGNGLHIDAIYIDHIDVRAYGYLINSYFTFAYYTYYFGDNVINNEGLRLAIENVASPEGIVVPGVMSRTGTMYSNVIGYFIDYPIATHSADHSKVVTKLSETYYGSVVGATTNLAYYESDPTNFIQAPLWTMCRRIWNRNARIINYNANTMTYESGIILQNLAGLMPIPTTTTSTTSFRPAIGQTACANTNTCAATLIHAKYTEMNNLEFKSCTLFYNHGMFQLYYNIGVEPDTLNNVNGRVVILTRDTSVNTGDDTFADQRLENNNNSDGSTFNGVSCYRIPITGLNVPSLSVRAVQGVELIEQIISFANMYTASAVASYKLNVTGYTDDLRAYYVRDEVIYVVPGGGVKALFSFPWLLLKENNNAVFMSAYEDDTITHSVIIQALIDISESNAQYTPRNSEILANGTGFKLYSTNPSLQFIFDIS</sequence>
<dbReference type="InterPro" id="IPR006934">
    <property type="entry name" value="ODV-E66_C_baculovirus"/>
</dbReference>
<feature type="region of interest" description="Disordered" evidence="1">
    <location>
        <begin position="50"/>
        <end position="70"/>
    </location>
</feature>
<organism evidence="5 7">
    <name type="scientific">Ectropis obliqua nucleopolyhedrovirus</name>
    <dbReference type="NCBI Taxonomy" id="59376"/>
    <lineage>
        <taxon>Viruses</taxon>
        <taxon>Viruses incertae sedis</taxon>
        <taxon>Naldaviricetes</taxon>
        <taxon>Lefavirales</taxon>
        <taxon>Baculoviridae</taxon>
        <taxon>Alphabaculovirus</taxon>
        <taxon>Alphabaculovirus ecobliquae</taxon>
    </lineage>
</organism>
<dbReference type="EMBL" id="DQ837165">
    <property type="protein sequence ID" value="ABI35715.1"/>
    <property type="molecule type" value="Genomic_DNA"/>
</dbReference>
<dbReference type="SUPFAM" id="SSF48230">
    <property type="entry name" value="Chondroitin AC/alginate lyase"/>
    <property type="match status" value="1"/>
</dbReference>
<protein>
    <submittedName>
        <fullName evidence="5">Odv-e66a</fullName>
    </submittedName>
</protein>
<keyword evidence="2" id="KW-1133">Transmembrane helix</keyword>
<evidence type="ECO:0000259" key="4">
    <source>
        <dbReference type="Pfam" id="PF08124"/>
    </source>
</evidence>
<dbReference type="Gene3D" id="2.70.98.100">
    <property type="entry name" value="Baculovirus E66 occlusion-derived virus envelope protein, domain 2"/>
    <property type="match status" value="1"/>
</dbReference>
<dbReference type="GO" id="GO:0019031">
    <property type="term" value="C:viral envelope"/>
    <property type="evidence" value="ECO:0007669"/>
    <property type="project" value="InterPro"/>
</dbReference>
<keyword evidence="2" id="KW-0812">Transmembrane</keyword>
<evidence type="ECO:0000256" key="2">
    <source>
        <dbReference type="SAM" id="Phobius"/>
    </source>
</evidence>
<dbReference type="InterPro" id="IPR008929">
    <property type="entry name" value="Chondroitin_lyas"/>
</dbReference>
<dbReference type="KEGG" id="vg:5176485"/>
<name>A0EYT4_9ABAC</name>
<dbReference type="Gene3D" id="1.50.10.100">
    <property type="entry name" value="Chondroitin AC/alginate lyase"/>
    <property type="match status" value="1"/>
</dbReference>
<reference evidence="5 7" key="3">
    <citation type="journal article" date="2007" name="Virology">
        <title>Genome sequence and organization of a nucleopolyhedrovirus that infects the tea looper caterpillar, Ectropis obliqua.</title>
        <authorList>
            <person name="Ma X.C."/>
            <person name="Shang J.Y."/>
            <person name="Yang Z.N."/>
            <person name="Bao Y.Y."/>
            <person name="Xiao Q."/>
            <person name="Zhang C.X."/>
        </authorList>
    </citation>
    <scope>NUCLEOTIDE SEQUENCE [LARGE SCALE GENOMIC DNA]</scope>
    <source>
        <strain evidence="5 7">A1</strain>
    </source>
</reference>
<evidence type="ECO:0000313" key="7">
    <source>
        <dbReference type="Proteomes" id="UP000214344"/>
    </source>
</evidence>
<dbReference type="EMBL" id="MZ394738">
    <property type="protein sequence ID" value="QWV59702.1"/>
    <property type="molecule type" value="Genomic_DNA"/>
</dbReference>
<evidence type="ECO:0000256" key="1">
    <source>
        <dbReference type="SAM" id="MobiDB-lite"/>
    </source>
</evidence>
<dbReference type="Proteomes" id="UP000214344">
    <property type="component" value="Segment"/>
</dbReference>
<proteinExistence type="predicted"/>
<feature type="domain" description="Polysaccharide lyase 8 N-terminal alpha-helical" evidence="4">
    <location>
        <begin position="173"/>
        <end position="362"/>
    </location>
</feature>
<evidence type="ECO:0000259" key="3">
    <source>
        <dbReference type="Pfam" id="PF04850"/>
    </source>
</evidence>
<dbReference type="Pfam" id="PF08124">
    <property type="entry name" value="Lyase_8_N"/>
    <property type="match status" value="1"/>
</dbReference>
<reference evidence="5" key="2">
    <citation type="submission" date="2006-07" db="EMBL/GenBank/DDBJ databases">
        <authorList>
            <person name="Zhang C.-X."/>
            <person name="Yang Z.-N."/>
            <person name="Ma X.-C."/>
            <person name="Xiao Q."/>
        </authorList>
    </citation>
    <scope>NUCLEOTIDE SEQUENCE</scope>
    <source>
        <strain evidence="5">A1</strain>
    </source>
</reference>
<dbReference type="InterPro" id="IPR012970">
    <property type="entry name" value="Lyase_8_alpha_N"/>
</dbReference>
<gene>
    <name evidence="6" type="ORF">QF4000116</name>
</gene>
<keyword evidence="2" id="KW-0472">Membrane</keyword>
<feature type="transmembrane region" description="Helical" evidence="2">
    <location>
        <begin position="20"/>
        <end position="39"/>
    </location>
</feature>
<accession>A0EYT4</accession>
<dbReference type="InterPro" id="IPR043082">
    <property type="entry name" value="Baculo_ODV-E66_core"/>
</dbReference>
<dbReference type="OrthoDB" id="1386at10239"/>
<feature type="domain" description="Baculovirus ODV-E66 C-terminal" evidence="3">
    <location>
        <begin position="384"/>
        <end position="770"/>
    </location>
</feature>
<dbReference type="RefSeq" id="YP_874224.1">
    <property type="nucleotide sequence ID" value="NC_008586.1"/>
</dbReference>
<keyword evidence="7" id="KW-1185">Reference proteome</keyword>
<reference evidence="5 7" key="1">
    <citation type="journal article" date="2006" name="J. Microbiol.">
        <title>Morphological, phylogenetic and biological characteristics of Ectropis obliqua single-nucleocapsid nucleopolyhedrovirus.</title>
        <authorList>
            <person name="Ma X.C."/>
            <person name="Xu H.J."/>
            <person name="Tang M.J."/>
            <person name="Xiao Q."/>
            <person name="Hong J."/>
            <person name="Zhang C.X."/>
        </authorList>
    </citation>
    <scope>NUCLEOTIDE SEQUENCE [LARGE SCALE GENOMIC DNA]</scope>
    <source>
        <strain evidence="5 7">A1</strain>
    </source>
</reference>
<evidence type="ECO:0000313" key="5">
    <source>
        <dbReference type="EMBL" id="ABI35715.1"/>
    </source>
</evidence>
<reference evidence="6" key="4">
    <citation type="submission" date="2021-06" db="EMBL/GenBank/DDBJ databases">
        <authorList>
            <person name="Xiao Q."/>
            <person name="Zhang X.X."/>
            <person name="Tang M.J."/>
        </authorList>
    </citation>
    <scope>NUCLEOTIDE SEQUENCE</scope>
    <source>
        <strain evidence="6">QF4</strain>
    </source>
</reference>